<evidence type="ECO:0000256" key="6">
    <source>
        <dbReference type="SAM" id="Phobius"/>
    </source>
</evidence>
<reference evidence="8 9" key="1">
    <citation type="journal article" date="2004" name="Nature">
        <title>Genome sequence of the ultrasmall unicellular red alga Cyanidioschyzon merolae 10D.</title>
        <authorList>
            <person name="Matsuzaki M."/>
            <person name="Misumi O."/>
            <person name="Shin-i T."/>
            <person name="Maruyama S."/>
            <person name="Takahara M."/>
            <person name="Miyagishima S."/>
            <person name="Mori T."/>
            <person name="Nishida K."/>
            <person name="Yagisawa F."/>
            <person name="Nishida K."/>
            <person name="Yoshida Y."/>
            <person name="Nishimura Y."/>
            <person name="Nakao S."/>
            <person name="Kobayashi T."/>
            <person name="Momoyama Y."/>
            <person name="Higashiyama T."/>
            <person name="Minoda A."/>
            <person name="Sano M."/>
            <person name="Nomoto H."/>
            <person name="Oishi K."/>
            <person name="Hayashi H."/>
            <person name="Ohta F."/>
            <person name="Nishizaka S."/>
            <person name="Haga S."/>
            <person name="Miura S."/>
            <person name="Morishita T."/>
            <person name="Kabeya Y."/>
            <person name="Terasawa K."/>
            <person name="Suzuki Y."/>
            <person name="Ishii Y."/>
            <person name="Asakawa S."/>
            <person name="Takano H."/>
            <person name="Ohta N."/>
            <person name="Kuroiwa H."/>
            <person name="Tanaka K."/>
            <person name="Shimizu N."/>
            <person name="Sugano S."/>
            <person name="Sato N."/>
            <person name="Nozaki H."/>
            <person name="Ogasawara N."/>
            <person name="Kohara Y."/>
            <person name="Kuroiwa T."/>
        </authorList>
    </citation>
    <scope>NUCLEOTIDE SEQUENCE [LARGE SCALE GENOMIC DNA]</scope>
    <source>
        <strain evidence="8 9">10D</strain>
    </source>
</reference>
<feature type="transmembrane region" description="Helical" evidence="6">
    <location>
        <begin position="211"/>
        <end position="233"/>
    </location>
</feature>
<keyword evidence="3 6" id="KW-0812">Transmembrane</keyword>
<dbReference type="PANTHER" id="PTHR10361:SF28">
    <property type="entry name" value="P3 PROTEIN-RELATED"/>
    <property type="match status" value="1"/>
</dbReference>
<gene>
    <name evidence="8" type="ORF">CYME_CMR370C</name>
</gene>
<sequence length="426" mass="45982">MVSHKVCRGSWRGTGGCCFVLCIKTAVLQTTAEHSCRRSRAASYLQPATDSSKRWRTQRLCGLGRDDCCRGGGFSSWRTLGQHAYRQAPCPGRERPPVMRETTQGRHLRMTSRSERVLGLLTNLFPLYVILGSITAATCPSVFAFFKREYISPTLSVIMLAMGLTLSVDDFVAVLRVPDVVLWGALAQYSIMPLLGWMLSRHLGLPTPYAVGMLLVSSCPGGTASNLVCYLAGANVALSVLMTATTTQAAVILTPLLMKVMAGTMMPVDACGMFLSMVQVVFLPLAVGMLLNAIPRTRAVIQRLLPWFPLVSVAGVVLINASIISGSVDAIRTGGLRLFFALLLLHGLGLVLGYVVSFLRFRDKQINRAVAIEVCMQNSGLGAALAQAHFADPQVAVPAAISASMHSVIGSVAAGIWRWLDSQRQR</sequence>
<evidence type="ECO:0000256" key="2">
    <source>
        <dbReference type="ARBA" id="ARBA00006528"/>
    </source>
</evidence>
<feature type="transmembrane region" description="Helical" evidence="6">
    <location>
        <begin position="117"/>
        <end position="138"/>
    </location>
</feature>
<dbReference type="InterPro" id="IPR002657">
    <property type="entry name" value="BilAc:Na_symport/Acr3"/>
</dbReference>
<proteinExistence type="inferred from homology"/>
<dbReference type="Gramene" id="CMR370CT">
    <property type="protein sequence ID" value="CMR370CT"/>
    <property type="gene ID" value="CMR370C"/>
</dbReference>
<evidence type="ECO:0000313" key="8">
    <source>
        <dbReference type="EMBL" id="BAM82563.1"/>
    </source>
</evidence>
<feature type="transmembrane region" description="Helical" evidence="6">
    <location>
        <begin position="180"/>
        <end position="199"/>
    </location>
</feature>
<feature type="transmembrane region" description="Helical" evidence="6">
    <location>
        <begin position="336"/>
        <end position="357"/>
    </location>
</feature>
<reference evidence="8 9" key="2">
    <citation type="journal article" date="2007" name="BMC Biol.">
        <title>A 100%-complete sequence reveals unusually simple genomic features in the hot-spring red alga Cyanidioschyzon merolae.</title>
        <authorList>
            <person name="Nozaki H."/>
            <person name="Takano H."/>
            <person name="Misumi O."/>
            <person name="Terasawa K."/>
            <person name="Matsuzaki M."/>
            <person name="Maruyama S."/>
            <person name="Nishida K."/>
            <person name="Yagisawa F."/>
            <person name="Yoshida Y."/>
            <person name="Fujiwara T."/>
            <person name="Takio S."/>
            <person name="Tamura K."/>
            <person name="Chung S.J."/>
            <person name="Nakamura S."/>
            <person name="Kuroiwa H."/>
            <person name="Tanaka K."/>
            <person name="Sato N."/>
            <person name="Kuroiwa T."/>
        </authorList>
    </citation>
    <scope>NUCLEOTIDE SEQUENCE [LARGE SCALE GENOMIC DNA]</scope>
    <source>
        <strain evidence="8 9">10D</strain>
    </source>
</reference>
<evidence type="ECO:0000256" key="5">
    <source>
        <dbReference type="ARBA" id="ARBA00023136"/>
    </source>
</evidence>
<evidence type="ECO:0000256" key="1">
    <source>
        <dbReference type="ARBA" id="ARBA00004141"/>
    </source>
</evidence>
<dbReference type="InterPro" id="IPR038770">
    <property type="entry name" value="Na+/solute_symporter_sf"/>
</dbReference>
<feature type="chain" id="PRO_5004018583" evidence="7">
    <location>
        <begin position="33"/>
        <end position="426"/>
    </location>
</feature>
<keyword evidence="4 6" id="KW-1133">Transmembrane helix</keyword>
<comment type="similarity">
    <text evidence="2">Belongs to the bile acid:sodium symporter (BASS) (TC 2.A.28) family.</text>
</comment>
<accession>M1VLH8</accession>
<organism evidence="8 9">
    <name type="scientific">Cyanidioschyzon merolae (strain NIES-3377 / 10D)</name>
    <name type="common">Unicellular red alga</name>
    <dbReference type="NCBI Taxonomy" id="280699"/>
    <lineage>
        <taxon>Eukaryota</taxon>
        <taxon>Rhodophyta</taxon>
        <taxon>Bangiophyceae</taxon>
        <taxon>Cyanidiales</taxon>
        <taxon>Cyanidiaceae</taxon>
        <taxon>Cyanidioschyzon</taxon>
    </lineage>
</organism>
<evidence type="ECO:0000256" key="3">
    <source>
        <dbReference type="ARBA" id="ARBA00022692"/>
    </source>
</evidence>
<dbReference type="eggNOG" id="KOG2718">
    <property type="taxonomic scope" value="Eukaryota"/>
</dbReference>
<keyword evidence="9" id="KW-1185">Reference proteome</keyword>
<dbReference type="GeneID" id="16997008"/>
<dbReference type="InterPro" id="IPR004710">
    <property type="entry name" value="Bilac:Na_transpt"/>
</dbReference>
<feature type="transmembrane region" description="Helical" evidence="6">
    <location>
        <begin position="304"/>
        <end position="324"/>
    </location>
</feature>
<dbReference type="RefSeq" id="XP_005538599.1">
    <property type="nucleotide sequence ID" value="XM_005538542.1"/>
</dbReference>
<name>M1VLH8_CYAM1</name>
<dbReference type="Gene3D" id="1.20.1530.20">
    <property type="match status" value="1"/>
</dbReference>
<dbReference type="OrthoDB" id="203097at2759"/>
<dbReference type="KEGG" id="cme:CYME_CMR370C"/>
<comment type="subcellular location">
    <subcellularLocation>
        <location evidence="1">Membrane</location>
        <topology evidence="1">Multi-pass membrane protein</topology>
    </subcellularLocation>
</comment>
<feature type="transmembrane region" description="Helical" evidence="6">
    <location>
        <begin position="150"/>
        <end position="168"/>
    </location>
</feature>
<evidence type="ECO:0000256" key="7">
    <source>
        <dbReference type="SAM" id="SignalP"/>
    </source>
</evidence>
<dbReference type="EMBL" id="AP006500">
    <property type="protein sequence ID" value="BAM82563.1"/>
    <property type="molecule type" value="Genomic_DNA"/>
</dbReference>
<dbReference type="PANTHER" id="PTHR10361">
    <property type="entry name" value="SODIUM-BILE ACID COTRANSPORTER"/>
    <property type="match status" value="1"/>
</dbReference>
<keyword evidence="5 6" id="KW-0472">Membrane</keyword>
<feature type="transmembrane region" description="Helical" evidence="6">
    <location>
        <begin position="240"/>
        <end position="261"/>
    </location>
</feature>
<evidence type="ECO:0000256" key="4">
    <source>
        <dbReference type="ARBA" id="ARBA00022989"/>
    </source>
</evidence>
<protein>
    <submittedName>
        <fullName evidence="8">Probable sodium-dependent transporter</fullName>
    </submittedName>
</protein>
<dbReference type="HOGENOM" id="CLU_034788_1_1_1"/>
<dbReference type="OMA" id="CYEKIKP"/>
<feature type="signal peptide" evidence="7">
    <location>
        <begin position="1"/>
        <end position="32"/>
    </location>
</feature>
<evidence type="ECO:0000313" key="9">
    <source>
        <dbReference type="Proteomes" id="UP000007014"/>
    </source>
</evidence>
<dbReference type="Pfam" id="PF01758">
    <property type="entry name" value="SBF"/>
    <property type="match status" value="1"/>
</dbReference>
<dbReference type="AlphaFoldDB" id="M1VLH8"/>
<feature type="transmembrane region" description="Helical" evidence="6">
    <location>
        <begin position="273"/>
        <end position="292"/>
    </location>
</feature>
<keyword evidence="7" id="KW-0732">Signal</keyword>
<dbReference type="GO" id="GO:0016020">
    <property type="term" value="C:membrane"/>
    <property type="evidence" value="ECO:0007669"/>
    <property type="project" value="UniProtKB-SubCell"/>
</dbReference>
<dbReference type="Proteomes" id="UP000007014">
    <property type="component" value="Chromosome 18"/>
</dbReference>